<evidence type="ECO:0000313" key="2">
    <source>
        <dbReference type="WBParaSite" id="PS1159_v2.g6952.t1"/>
    </source>
</evidence>
<organism evidence="1 2">
    <name type="scientific">Panagrolaimus sp. PS1159</name>
    <dbReference type="NCBI Taxonomy" id="55785"/>
    <lineage>
        <taxon>Eukaryota</taxon>
        <taxon>Metazoa</taxon>
        <taxon>Ecdysozoa</taxon>
        <taxon>Nematoda</taxon>
        <taxon>Chromadorea</taxon>
        <taxon>Rhabditida</taxon>
        <taxon>Tylenchina</taxon>
        <taxon>Panagrolaimomorpha</taxon>
        <taxon>Panagrolaimoidea</taxon>
        <taxon>Panagrolaimidae</taxon>
        <taxon>Panagrolaimus</taxon>
    </lineage>
</organism>
<proteinExistence type="predicted"/>
<name>A0AC35GNM9_9BILA</name>
<sequence>MADDRLGVGEDDIDDVDVDMEEELEELRNKATKKRGRGLDEPQTKRLAHNYDSLADDGRGGPQRSVEGWIIFASNIHEETPEDDLRDKFAEFGNVKNLHFNLDRRTGYAKGYAIVQFETEKEAEAAIKALNGTMFLDQEMRVDWCFTRKAKSSKKR</sequence>
<protein>
    <submittedName>
        <fullName evidence="2">RNA-binding protein 8A</fullName>
    </submittedName>
</protein>
<reference evidence="2" key="1">
    <citation type="submission" date="2022-11" db="UniProtKB">
        <authorList>
            <consortium name="WormBaseParasite"/>
        </authorList>
    </citation>
    <scope>IDENTIFICATION</scope>
</reference>
<dbReference type="Proteomes" id="UP000887580">
    <property type="component" value="Unplaced"/>
</dbReference>
<dbReference type="WBParaSite" id="PS1159_v2.g6952.t1">
    <property type="protein sequence ID" value="PS1159_v2.g6952.t1"/>
    <property type="gene ID" value="PS1159_v2.g6952"/>
</dbReference>
<accession>A0AC35GNM9</accession>
<evidence type="ECO:0000313" key="1">
    <source>
        <dbReference type="Proteomes" id="UP000887580"/>
    </source>
</evidence>